<dbReference type="SUPFAM" id="SSF51182">
    <property type="entry name" value="RmlC-like cupins"/>
    <property type="match status" value="1"/>
</dbReference>
<dbReference type="CDD" id="cd20301">
    <property type="entry name" value="cupin_ChrR"/>
    <property type="match status" value="1"/>
</dbReference>
<comment type="caution">
    <text evidence="2">The sequence shown here is derived from an EMBL/GenBank/DDBJ whole genome shotgun (WGS) entry which is preliminary data.</text>
</comment>
<dbReference type="Gene3D" id="1.10.10.1320">
    <property type="entry name" value="Anti-sigma factor, zinc-finger domain"/>
    <property type="match status" value="1"/>
</dbReference>
<protein>
    <submittedName>
        <fullName evidence="2">Transcriptional regulator</fullName>
    </submittedName>
</protein>
<reference evidence="2 3" key="1">
    <citation type="submission" date="2018-11" db="EMBL/GenBank/DDBJ databases">
        <title>Rhizobium chutanense sp. nov., isolated from root nodules of Phaseolus vulgaris in China.</title>
        <authorList>
            <person name="Huo Y."/>
        </authorList>
    </citation>
    <scope>NUCLEOTIDE SEQUENCE [LARGE SCALE GENOMIC DNA]</scope>
    <source>
        <strain evidence="2 3">C16</strain>
    </source>
</reference>
<evidence type="ECO:0000313" key="3">
    <source>
        <dbReference type="Proteomes" id="UP000278081"/>
    </source>
</evidence>
<evidence type="ECO:0000259" key="1">
    <source>
        <dbReference type="Pfam" id="PF12973"/>
    </source>
</evidence>
<sequence length="217" mass="23583">MIEHHLDDDMLLQYSAGTLAEGWSIAVATHLALCPACRSKLAVLESVGGYFLESADVEENDVSASWESIKAKIDAGLLDKVAPIRKRSLCDQIYPEPLETYIDSAGGLKWRSLGRGAAQMIIPTGDKTTTVRLLKIPAGQPVPEHSHRGLELTLVLEGSFSDEISTFGRGDIEMADDSLMHQPRADAGKDCICLAVTDAPLLFKSRLLRMIQPLLGI</sequence>
<dbReference type="AlphaFoldDB" id="A0A3S0RMY2"/>
<dbReference type="InterPro" id="IPR014710">
    <property type="entry name" value="RmlC-like_jellyroll"/>
</dbReference>
<dbReference type="EMBL" id="RJTJ01000031">
    <property type="protein sequence ID" value="RUL99326.1"/>
    <property type="molecule type" value="Genomic_DNA"/>
</dbReference>
<dbReference type="InterPro" id="IPR041916">
    <property type="entry name" value="Anti_sigma_zinc_sf"/>
</dbReference>
<organism evidence="2 3">
    <name type="scientific">Rhizobium chutanense</name>
    <dbReference type="NCBI Taxonomy" id="2035448"/>
    <lineage>
        <taxon>Bacteria</taxon>
        <taxon>Pseudomonadati</taxon>
        <taxon>Pseudomonadota</taxon>
        <taxon>Alphaproteobacteria</taxon>
        <taxon>Hyphomicrobiales</taxon>
        <taxon>Rhizobiaceae</taxon>
        <taxon>Rhizobium/Agrobacterium group</taxon>
        <taxon>Rhizobium</taxon>
    </lineage>
</organism>
<dbReference type="InterPro" id="IPR025979">
    <property type="entry name" value="ChrR-like_cupin_dom"/>
</dbReference>
<gene>
    <name evidence="2" type="ORF">EFR84_27130</name>
</gene>
<dbReference type="Gene3D" id="2.60.120.10">
    <property type="entry name" value="Jelly Rolls"/>
    <property type="match status" value="1"/>
</dbReference>
<dbReference type="InterPro" id="IPR012807">
    <property type="entry name" value="Anti-sigma_ChrR"/>
</dbReference>
<dbReference type="Proteomes" id="UP000278081">
    <property type="component" value="Unassembled WGS sequence"/>
</dbReference>
<dbReference type="NCBIfam" id="TIGR02451">
    <property type="entry name" value="anti_sig_ChrR"/>
    <property type="match status" value="1"/>
</dbReference>
<evidence type="ECO:0000313" key="2">
    <source>
        <dbReference type="EMBL" id="RUL99326.1"/>
    </source>
</evidence>
<dbReference type="Pfam" id="PF12973">
    <property type="entry name" value="Cupin_7"/>
    <property type="match status" value="1"/>
</dbReference>
<dbReference type="OrthoDB" id="2988517at2"/>
<dbReference type="RefSeq" id="WP_126911351.1">
    <property type="nucleotide sequence ID" value="NZ_ML133778.1"/>
</dbReference>
<proteinExistence type="predicted"/>
<name>A0A3S0RMY2_9HYPH</name>
<accession>A0A3S0RMY2</accession>
<dbReference type="InterPro" id="IPR011051">
    <property type="entry name" value="RmlC_Cupin_sf"/>
</dbReference>
<feature type="domain" description="ChrR-like cupin" evidence="1">
    <location>
        <begin position="108"/>
        <end position="195"/>
    </location>
</feature>